<accession>A0A5J4Q7B7</accession>
<organism evidence="1">
    <name type="scientific">termite gut metagenome</name>
    <dbReference type="NCBI Taxonomy" id="433724"/>
    <lineage>
        <taxon>unclassified sequences</taxon>
        <taxon>metagenomes</taxon>
        <taxon>organismal metagenomes</taxon>
    </lineage>
</organism>
<comment type="caution">
    <text evidence="1">The sequence shown here is derived from an EMBL/GenBank/DDBJ whole genome shotgun (WGS) entry which is preliminary data.</text>
</comment>
<evidence type="ECO:0000313" key="1">
    <source>
        <dbReference type="EMBL" id="KAA6317577.1"/>
    </source>
</evidence>
<name>A0A5J4Q7B7_9ZZZZ</name>
<protein>
    <submittedName>
        <fullName evidence="1">Uncharacterized protein</fullName>
    </submittedName>
</protein>
<sequence length="63" mass="7494">MSTLPTSRDKDIYKVRNWKAYHSSLCKRGSLTLYGEGEWKRKHGSSKRRTWRKLPICMENAYS</sequence>
<proteinExistence type="predicted"/>
<reference evidence="1" key="1">
    <citation type="submission" date="2019-03" db="EMBL/GenBank/DDBJ databases">
        <title>Single cell metagenomics reveals metabolic interactions within the superorganism composed of flagellate Streblomastix strix and complex community of Bacteroidetes bacteria on its surface.</title>
        <authorList>
            <person name="Treitli S.C."/>
            <person name="Kolisko M."/>
            <person name="Husnik F."/>
            <person name="Keeling P."/>
            <person name="Hampl V."/>
        </authorList>
    </citation>
    <scope>NUCLEOTIDE SEQUENCE</scope>
    <source>
        <strain evidence="1">STM</strain>
    </source>
</reference>
<gene>
    <name evidence="1" type="ORF">EZS27_032285</name>
</gene>
<dbReference type="EMBL" id="SNRY01004476">
    <property type="protein sequence ID" value="KAA6317577.1"/>
    <property type="molecule type" value="Genomic_DNA"/>
</dbReference>
<dbReference type="AlphaFoldDB" id="A0A5J4Q7B7"/>